<keyword evidence="4 10" id="KW-0328">Glycosyltransferase</keyword>
<dbReference type="Pfam" id="PF03901">
    <property type="entry name" value="Glyco_transf_22"/>
    <property type="match status" value="1"/>
</dbReference>
<comment type="similarity">
    <text evidence="3 10">Belongs to the glycosyltransferase 22 family.</text>
</comment>
<reference evidence="11" key="2">
    <citation type="submission" date="2025-09" db="UniProtKB">
        <authorList>
            <consortium name="Ensembl"/>
        </authorList>
    </citation>
    <scope>IDENTIFICATION</scope>
</reference>
<dbReference type="GO" id="GO:0006487">
    <property type="term" value="P:protein N-linked glycosylation"/>
    <property type="evidence" value="ECO:0007669"/>
    <property type="project" value="TreeGrafter"/>
</dbReference>
<dbReference type="Proteomes" id="UP000694388">
    <property type="component" value="Unplaced"/>
</dbReference>
<dbReference type="GO" id="GO:0005789">
    <property type="term" value="C:endoplasmic reticulum membrane"/>
    <property type="evidence" value="ECO:0007669"/>
    <property type="project" value="UniProtKB-SubCell"/>
</dbReference>
<accession>A0A8C4QXI0</accession>
<feature type="transmembrane region" description="Helical" evidence="10">
    <location>
        <begin position="111"/>
        <end position="128"/>
    </location>
</feature>
<comment type="subcellular location">
    <subcellularLocation>
        <location evidence="1 10">Endoplasmic reticulum membrane</location>
        <topology evidence="1 10">Multi-pass membrane protein</topology>
    </subcellularLocation>
</comment>
<dbReference type="Ensembl" id="ENSEBUT00000021321.1">
    <property type="protein sequence ID" value="ENSEBUP00000020745.1"/>
    <property type="gene ID" value="ENSEBUG00000012828.1"/>
</dbReference>
<keyword evidence="8 10" id="KW-1133">Transmembrane helix</keyword>
<organism evidence="11 12">
    <name type="scientific">Eptatretus burgeri</name>
    <name type="common">Inshore hagfish</name>
    <dbReference type="NCBI Taxonomy" id="7764"/>
    <lineage>
        <taxon>Eukaryota</taxon>
        <taxon>Metazoa</taxon>
        <taxon>Chordata</taxon>
        <taxon>Craniata</taxon>
        <taxon>Vertebrata</taxon>
        <taxon>Cyclostomata</taxon>
        <taxon>Myxini</taxon>
        <taxon>Myxiniformes</taxon>
        <taxon>Myxinidae</taxon>
        <taxon>Eptatretinae</taxon>
        <taxon>Eptatretus</taxon>
    </lineage>
</organism>
<dbReference type="UniPathway" id="UPA00378"/>
<evidence type="ECO:0000313" key="11">
    <source>
        <dbReference type="Ensembl" id="ENSEBUP00000020745.1"/>
    </source>
</evidence>
<sequence>MASRSRKRGSSGGKVAGKAEGTVLGKVVGLESGPTERAVHGTTSVSARQIWAPGATTAFKLLLSTRFCAALLSNISDCDETFNYWEPVHYLLYGQGFQTWEYSPVYALRSYAYLWLLALPGWLHAHVLGANKILVFYFMRCLLAFGSCLCELYFYRAVCKRFGLHAGRLTLVFLALAPGMFISSAAFLPSSFGMCMSTLASACWFAGRDGPAILATAASAIIGWPFTTLLGLPIAFDIVVIRRRYTTFVCYSLLSLLIFLGPVILIDSFYYGHWLCSPLNLVFYNVFTSHGPDLYGTEPWWFYLVNGFLNLNVAFPLAILSLPLSLIAHAFLGKHNVQTLGKPFWLTLCAPYLWLCIFGTRAHKEERFLFPIVPLLCLGSAMGLSSLQKYYHYVFCRLRMEHYTHTSRFLAHATILLFAVLSLSRCLALFKGYHAPLDLYPEFQQLLDSGHASRHTTLCVGKEWHRFPSSFFLPNRWQLEFLQSEFRGQLPRHFAAVPNATSVIPPNMNDRNHEEPSRYVDLARCDYLVDLDLGRASEREPRYTVDTERWISVVQRPFLDVMRSSRLLRAFYIPFLSEKYTTYGNYSVLQARRIRSAQRQDRQTL</sequence>
<feature type="transmembrane region" description="Helical" evidence="10">
    <location>
        <begin position="313"/>
        <end position="332"/>
    </location>
</feature>
<evidence type="ECO:0000256" key="10">
    <source>
        <dbReference type="RuleBase" id="RU363075"/>
    </source>
</evidence>
<dbReference type="OMA" id="PRDMHAK"/>
<evidence type="ECO:0000256" key="6">
    <source>
        <dbReference type="ARBA" id="ARBA00022692"/>
    </source>
</evidence>
<keyword evidence="12" id="KW-1185">Reference proteome</keyword>
<dbReference type="PANTHER" id="PTHR22760">
    <property type="entry name" value="GLYCOSYLTRANSFERASE"/>
    <property type="match status" value="1"/>
</dbReference>
<dbReference type="GeneTree" id="ENSGT00950000183090"/>
<evidence type="ECO:0000256" key="5">
    <source>
        <dbReference type="ARBA" id="ARBA00022679"/>
    </source>
</evidence>
<protein>
    <recommendedName>
        <fullName evidence="10">Mannosyltransferase</fullName>
        <ecNumber evidence="10">2.4.1.-</ecNumber>
    </recommendedName>
</protein>
<reference evidence="11" key="1">
    <citation type="submission" date="2025-08" db="UniProtKB">
        <authorList>
            <consortium name="Ensembl"/>
        </authorList>
    </citation>
    <scope>IDENTIFICATION</scope>
</reference>
<dbReference type="PANTHER" id="PTHR22760:SF2">
    <property type="entry name" value="ALPHA-1,2-MANNOSYLTRANSFERASE ALG9"/>
    <property type="match status" value="1"/>
</dbReference>
<feature type="transmembrane region" description="Helical" evidence="10">
    <location>
        <begin position="344"/>
        <end position="362"/>
    </location>
</feature>
<evidence type="ECO:0000256" key="7">
    <source>
        <dbReference type="ARBA" id="ARBA00022824"/>
    </source>
</evidence>
<proteinExistence type="inferred from homology"/>
<dbReference type="EC" id="2.4.1.-" evidence="10"/>
<feature type="transmembrane region" description="Helical" evidence="10">
    <location>
        <begin position="212"/>
        <end position="236"/>
    </location>
</feature>
<feature type="transmembrane region" description="Helical" evidence="10">
    <location>
        <begin position="409"/>
        <end position="430"/>
    </location>
</feature>
<keyword evidence="5" id="KW-0808">Transferase</keyword>
<keyword evidence="6 10" id="KW-0812">Transmembrane</keyword>
<keyword evidence="7 10" id="KW-0256">Endoplasmic reticulum</keyword>
<feature type="transmembrane region" description="Helical" evidence="10">
    <location>
        <begin position="134"/>
        <end position="154"/>
    </location>
</feature>
<evidence type="ECO:0000256" key="9">
    <source>
        <dbReference type="ARBA" id="ARBA00023136"/>
    </source>
</evidence>
<dbReference type="InterPro" id="IPR005599">
    <property type="entry name" value="GPI_mannosylTrfase"/>
</dbReference>
<feature type="transmembrane region" description="Helical" evidence="10">
    <location>
        <begin position="166"/>
        <end position="192"/>
    </location>
</feature>
<feature type="transmembrane region" description="Helical" evidence="10">
    <location>
        <begin position="248"/>
        <end position="271"/>
    </location>
</feature>
<name>A0A8C4QXI0_EPTBU</name>
<evidence type="ECO:0000256" key="4">
    <source>
        <dbReference type="ARBA" id="ARBA00022676"/>
    </source>
</evidence>
<dbReference type="AlphaFoldDB" id="A0A8C4QXI0"/>
<evidence type="ECO:0000256" key="8">
    <source>
        <dbReference type="ARBA" id="ARBA00022989"/>
    </source>
</evidence>
<dbReference type="GO" id="GO:0000026">
    <property type="term" value="F:alpha-1,2-mannosyltransferase activity"/>
    <property type="evidence" value="ECO:0007669"/>
    <property type="project" value="TreeGrafter"/>
</dbReference>
<evidence type="ECO:0000256" key="1">
    <source>
        <dbReference type="ARBA" id="ARBA00004477"/>
    </source>
</evidence>
<evidence type="ECO:0000256" key="3">
    <source>
        <dbReference type="ARBA" id="ARBA00007063"/>
    </source>
</evidence>
<evidence type="ECO:0000256" key="2">
    <source>
        <dbReference type="ARBA" id="ARBA00004922"/>
    </source>
</evidence>
<feature type="transmembrane region" description="Helical" evidence="10">
    <location>
        <begin position="368"/>
        <end position="388"/>
    </location>
</feature>
<keyword evidence="9 10" id="KW-0472">Membrane</keyword>
<comment type="pathway">
    <text evidence="2">Protein modification; protein glycosylation.</text>
</comment>
<evidence type="ECO:0000313" key="12">
    <source>
        <dbReference type="Proteomes" id="UP000694388"/>
    </source>
</evidence>